<name>A0AAE3XT84_9BACT</name>
<reference evidence="2" key="1">
    <citation type="submission" date="2023-07" db="EMBL/GenBank/DDBJ databases">
        <title>Genomic Encyclopedia of Type Strains, Phase IV (KMG-IV): sequencing the most valuable type-strain genomes for metagenomic binning, comparative biology and taxonomic classification.</title>
        <authorList>
            <person name="Goeker M."/>
        </authorList>
    </citation>
    <scope>NUCLEOTIDE SEQUENCE</scope>
    <source>
        <strain evidence="2">DSM 26174</strain>
    </source>
</reference>
<dbReference type="RefSeq" id="WP_309942215.1">
    <property type="nucleotide sequence ID" value="NZ_AP025306.1"/>
</dbReference>
<organism evidence="2 3">
    <name type="scientific">Aureibacter tunicatorum</name>
    <dbReference type="NCBI Taxonomy" id="866807"/>
    <lineage>
        <taxon>Bacteria</taxon>
        <taxon>Pseudomonadati</taxon>
        <taxon>Bacteroidota</taxon>
        <taxon>Cytophagia</taxon>
        <taxon>Cytophagales</taxon>
        <taxon>Persicobacteraceae</taxon>
        <taxon>Aureibacter</taxon>
    </lineage>
</organism>
<keyword evidence="3" id="KW-1185">Reference proteome</keyword>
<evidence type="ECO:0000313" key="3">
    <source>
        <dbReference type="Proteomes" id="UP001185092"/>
    </source>
</evidence>
<accession>A0AAE3XT84</accession>
<evidence type="ECO:0000256" key="1">
    <source>
        <dbReference type="SAM" id="MobiDB-lite"/>
    </source>
</evidence>
<dbReference type="Proteomes" id="UP001185092">
    <property type="component" value="Unassembled WGS sequence"/>
</dbReference>
<evidence type="ECO:0000313" key="2">
    <source>
        <dbReference type="EMBL" id="MDR6241441.1"/>
    </source>
</evidence>
<protein>
    <submittedName>
        <fullName evidence="2">Uncharacterized protein</fullName>
    </submittedName>
</protein>
<comment type="caution">
    <text evidence="2">The sequence shown here is derived from an EMBL/GenBank/DDBJ whole genome shotgun (WGS) entry which is preliminary data.</text>
</comment>
<gene>
    <name evidence="2" type="ORF">HNQ88_004528</name>
</gene>
<feature type="region of interest" description="Disordered" evidence="1">
    <location>
        <begin position="1"/>
        <end position="27"/>
    </location>
</feature>
<dbReference type="AlphaFoldDB" id="A0AAE3XT84"/>
<proteinExistence type="predicted"/>
<sequence length="429" mass="49194">MYIQSQKNTKNDSKGKRVNSCSQMPPDLSSGFPIQRAVGYEVEVGDYKLFRSPEQLMEFAECASALEFRPSISVMKKDETLLHSEFFDLKADISGEKGSMPYVEFVTKPFEESDQGHEDLIKAFTSLEALMWEIEKISGLETNFIEVGRLDKHGVVPPQYRRTVIYKKGGGVGTVQITLGIAMNRLKGLLDSIVDSGKDQWSKNMWSNSLSDMLLETMSIVDRVQKEVGMVFSSELQGFLALIAQTLYSAQIPIRSYPKSAFMILARTDYATMFNMLPEKEVLTKDDGALWQKIVEVLCRENETEDLEAEFFTRGVYHDKKHPVHLNTLKGLKRKDWLFEMAKGKDLLTQRHFPKRLRAYELESMGGYGDKLDQVGEGQQFKGPILEMRSLDYSRPFPFWRNFAEQCFELTWMLNRGISAKLGQRMFFD</sequence>
<dbReference type="EMBL" id="JAVDQD010000008">
    <property type="protein sequence ID" value="MDR6241441.1"/>
    <property type="molecule type" value="Genomic_DNA"/>
</dbReference>